<proteinExistence type="predicted"/>
<protein>
    <submittedName>
        <fullName evidence="2">Uncharacterized protein</fullName>
    </submittedName>
</protein>
<gene>
    <name evidence="2" type="ORF">R5R35_006555</name>
</gene>
<dbReference type="EMBL" id="JAZDUA010000689">
    <property type="protein sequence ID" value="KAK7789928.1"/>
    <property type="molecule type" value="Genomic_DNA"/>
</dbReference>
<keyword evidence="3" id="KW-1185">Reference proteome</keyword>
<organism evidence="2 3">
    <name type="scientific">Gryllus longicercus</name>
    <dbReference type="NCBI Taxonomy" id="2509291"/>
    <lineage>
        <taxon>Eukaryota</taxon>
        <taxon>Metazoa</taxon>
        <taxon>Ecdysozoa</taxon>
        <taxon>Arthropoda</taxon>
        <taxon>Hexapoda</taxon>
        <taxon>Insecta</taxon>
        <taxon>Pterygota</taxon>
        <taxon>Neoptera</taxon>
        <taxon>Polyneoptera</taxon>
        <taxon>Orthoptera</taxon>
        <taxon>Ensifera</taxon>
        <taxon>Gryllidea</taxon>
        <taxon>Grylloidea</taxon>
        <taxon>Gryllidae</taxon>
        <taxon>Gryllinae</taxon>
        <taxon>Gryllus</taxon>
    </lineage>
</organism>
<name>A0AAN9V520_9ORTH</name>
<feature type="transmembrane region" description="Helical" evidence="1">
    <location>
        <begin position="21"/>
        <end position="40"/>
    </location>
</feature>
<evidence type="ECO:0000313" key="2">
    <source>
        <dbReference type="EMBL" id="KAK7789928.1"/>
    </source>
</evidence>
<keyword evidence="1" id="KW-0472">Membrane</keyword>
<accession>A0AAN9V520</accession>
<comment type="caution">
    <text evidence="2">The sequence shown here is derived from an EMBL/GenBank/DDBJ whole genome shotgun (WGS) entry which is preliminary data.</text>
</comment>
<dbReference type="Proteomes" id="UP001378592">
    <property type="component" value="Unassembled WGS sequence"/>
</dbReference>
<dbReference type="AlphaFoldDB" id="A0AAN9V520"/>
<sequence>MRSTKSAEEVARRSGYWQGSVIEGCAAIALAIKTVIGYLLEEYFSSDSLSAPPSATESISWKVQTVYWSLKNCL</sequence>
<reference evidence="2 3" key="1">
    <citation type="submission" date="2024-03" db="EMBL/GenBank/DDBJ databases">
        <title>The genome assembly and annotation of the cricket Gryllus longicercus Weissman &amp; Gray.</title>
        <authorList>
            <person name="Szrajer S."/>
            <person name="Gray D."/>
            <person name="Ylla G."/>
        </authorList>
    </citation>
    <scope>NUCLEOTIDE SEQUENCE [LARGE SCALE GENOMIC DNA]</scope>
    <source>
        <strain evidence="2">DAG 2021-001</strain>
        <tissue evidence="2">Whole body minus gut</tissue>
    </source>
</reference>
<evidence type="ECO:0000313" key="3">
    <source>
        <dbReference type="Proteomes" id="UP001378592"/>
    </source>
</evidence>
<keyword evidence="1" id="KW-0812">Transmembrane</keyword>
<evidence type="ECO:0000256" key="1">
    <source>
        <dbReference type="SAM" id="Phobius"/>
    </source>
</evidence>
<keyword evidence="1" id="KW-1133">Transmembrane helix</keyword>